<feature type="domain" description="SF4 helicase" evidence="1">
    <location>
        <begin position="269"/>
        <end position="532"/>
    </location>
</feature>
<dbReference type="Pfam" id="PF13155">
    <property type="entry name" value="Toprim_2"/>
    <property type="match status" value="1"/>
</dbReference>
<keyword evidence="2" id="KW-0378">Hydrolase</keyword>
<dbReference type="GO" id="GO:0003697">
    <property type="term" value="F:single-stranded DNA binding"/>
    <property type="evidence" value="ECO:0007669"/>
    <property type="project" value="InterPro"/>
</dbReference>
<dbReference type="OrthoDB" id="615at10239"/>
<dbReference type="CDD" id="cd19483">
    <property type="entry name" value="RecA-like_Gp4D_helicase"/>
    <property type="match status" value="1"/>
</dbReference>
<dbReference type="SUPFAM" id="SSF56731">
    <property type="entry name" value="DNA primase core"/>
    <property type="match status" value="1"/>
</dbReference>
<dbReference type="SUPFAM" id="SSF52540">
    <property type="entry name" value="P-loop containing nucleoside triphosphate hydrolases"/>
    <property type="match status" value="1"/>
</dbReference>
<name>H9D1E3_9CAUD</name>
<dbReference type="InterPro" id="IPR027417">
    <property type="entry name" value="P-loop_NTPase"/>
</dbReference>
<sequence length="532" mass="59880">MKEDGSYDGYCYSCDTYVADPYKDKPKGYKPTTKVKSEEELREEMNEVRSCPYLDAEDRGLDKETLKYFGVRTGLSEQDGSTPNIRYFPLTEEGKLLTYKCKLISVKKMWTIPVGNIKNADLFGWERAKRTGQRRLYITEGEEDAMALFKILKMGSKPEYRDRNAAVTSLPFGVSSAPEVVARAAEKAKKEGFKEIVLVFDQDEPGRKAVEEVCKLVPNVMSATLPLKDANECLKEGYIKDTYNKVVFQSSVPKNSRLVWGHEIHEEAKKKAEWGLSWPWDGMTEITRGIRFGETYYIAAGEKMGKSEIVNALAAHFVMEHGLKVMLAKPEEANNKSYKLLLGKIAGKVFHDPKQDFDEDAYEQAGEIAKERVCMLNLYQHVGWDTLKTDIAYAAAQGVKAVFVDPITNLTNRMSSSERNDALMGIAEELAAMALDLDIAIFIFCHLNKPGKGMTPWDRGGKITTDYFAGSSAMARSCNYAIGLQGDKDPDKDLHSRNTRELVILADREFGESGHVTLYWNHETGLFKEVNV</sequence>
<protein>
    <submittedName>
        <fullName evidence="2">DNA primase/helicase</fullName>
    </submittedName>
</protein>
<dbReference type="PANTHER" id="PTHR12873:SF0">
    <property type="entry name" value="TWINKLE MTDNA HELICASE"/>
    <property type="match status" value="1"/>
</dbReference>
<dbReference type="GO" id="GO:0043139">
    <property type="term" value="F:5'-3' DNA helicase activity"/>
    <property type="evidence" value="ECO:0007669"/>
    <property type="project" value="InterPro"/>
</dbReference>
<reference evidence="2 3" key="1">
    <citation type="journal article" date="2012" name="J. Virol.">
        <title>Sequence and structural characterization of great salt lake bacteriophage CW02, a member of the T7-like supergroup.</title>
        <authorList>
            <person name="Shen P.S."/>
            <person name="Domek M.J."/>
            <person name="Sanz-Garcia E."/>
            <person name="Makaju A."/>
            <person name="Taylor R.M."/>
            <person name="Hoggan R."/>
            <person name="Culumber M.D."/>
            <person name="Oberg C.J."/>
            <person name="Breakwell D.P."/>
            <person name="Prince J.T."/>
            <person name="Belnap D.M."/>
        </authorList>
    </citation>
    <scope>NUCLEOTIDE SEQUENCE [LARGE SCALE GENOMIC DNA]</scope>
</reference>
<dbReference type="RefSeq" id="YP_007010530.1">
    <property type="nucleotide sequence ID" value="NC_019540.1"/>
</dbReference>
<keyword evidence="2" id="KW-0067">ATP-binding</keyword>
<dbReference type="GO" id="GO:0006260">
    <property type="term" value="P:DNA replication"/>
    <property type="evidence" value="ECO:0007669"/>
    <property type="project" value="InterPro"/>
</dbReference>
<organism evidence="2 3">
    <name type="scientific">Salinivibrio phage CW02</name>
    <dbReference type="NCBI Taxonomy" id="1161935"/>
    <lineage>
        <taxon>Viruses</taxon>
        <taxon>Duplodnaviria</taxon>
        <taxon>Heunggongvirae</taxon>
        <taxon>Uroviricota</taxon>
        <taxon>Caudoviricetes</taxon>
        <taxon>Zobellviridae</taxon>
        <taxon>Salinovirus</taxon>
        <taxon>Salinovirus utanense</taxon>
    </lineage>
</organism>
<dbReference type="InterPro" id="IPR007694">
    <property type="entry name" value="DNA_helicase_DnaB-like_C"/>
</dbReference>
<evidence type="ECO:0000259" key="1">
    <source>
        <dbReference type="PROSITE" id="PS51199"/>
    </source>
</evidence>
<dbReference type="PANTHER" id="PTHR12873">
    <property type="entry name" value="T7-LIKE MITOCHONDRIAL DNA HELICASE"/>
    <property type="match status" value="1"/>
</dbReference>
<dbReference type="GO" id="GO:0005524">
    <property type="term" value="F:ATP binding"/>
    <property type="evidence" value="ECO:0007669"/>
    <property type="project" value="InterPro"/>
</dbReference>
<dbReference type="CDD" id="cd01029">
    <property type="entry name" value="TOPRIM_primases"/>
    <property type="match status" value="1"/>
</dbReference>
<dbReference type="Pfam" id="PF03796">
    <property type="entry name" value="DnaB_C"/>
    <property type="match status" value="1"/>
</dbReference>
<proteinExistence type="predicted"/>
<dbReference type="InterPro" id="IPR034154">
    <property type="entry name" value="TOPRIM_DnaG/twinkle"/>
</dbReference>
<evidence type="ECO:0000313" key="3">
    <source>
        <dbReference type="Proteomes" id="UP000004791"/>
    </source>
</evidence>
<dbReference type="Proteomes" id="UP000004791">
    <property type="component" value="Segment"/>
</dbReference>
<dbReference type="Gene3D" id="3.40.1360.10">
    <property type="match status" value="1"/>
</dbReference>
<dbReference type="Gene3D" id="3.40.50.300">
    <property type="entry name" value="P-loop containing nucleotide triphosphate hydrolases"/>
    <property type="match status" value="1"/>
</dbReference>
<dbReference type="KEGG" id="vg:14016704"/>
<keyword evidence="3" id="KW-1185">Reference proteome</keyword>
<accession>H9D1E3</accession>
<evidence type="ECO:0000313" key="2">
    <source>
        <dbReference type="EMBL" id="AFE86185.1"/>
    </source>
</evidence>
<dbReference type="EMBL" id="JQ446452">
    <property type="protein sequence ID" value="AFE86185.1"/>
    <property type="molecule type" value="Genomic_DNA"/>
</dbReference>
<dbReference type="PROSITE" id="PS51199">
    <property type="entry name" value="SF4_HELICASE"/>
    <property type="match status" value="1"/>
</dbReference>
<keyword evidence="2" id="KW-0347">Helicase</keyword>
<dbReference type="GeneID" id="14016704"/>
<dbReference type="InterPro" id="IPR027032">
    <property type="entry name" value="Twinkle-like"/>
</dbReference>
<keyword evidence="2" id="KW-0547">Nucleotide-binding</keyword>